<evidence type="ECO:0000259" key="3">
    <source>
        <dbReference type="PROSITE" id="PS51677"/>
    </source>
</evidence>
<dbReference type="RefSeq" id="WP_146563210.1">
    <property type="nucleotide sequence ID" value="NZ_SIHJ01000001.1"/>
</dbReference>
<dbReference type="InterPro" id="IPR050248">
    <property type="entry name" value="Polysacc_deacetylase_ArnD"/>
</dbReference>
<proteinExistence type="predicted"/>
<dbReference type="EMBL" id="SIHJ01000001">
    <property type="protein sequence ID" value="TWT36364.1"/>
    <property type="molecule type" value="Genomic_DNA"/>
</dbReference>
<keyword evidence="5" id="KW-1185">Reference proteome</keyword>
<dbReference type="GO" id="GO:0016810">
    <property type="term" value="F:hydrolase activity, acting on carbon-nitrogen (but not peptide) bonds"/>
    <property type="evidence" value="ECO:0007669"/>
    <property type="project" value="InterPro"/>
</dbReference>
<comment type="caution">
    <text evidence="4">The sequence shown here is derived from an EMBL/GenBank/DDBJ whole genome shotgun (WGS) entry which is preliminary data.</text>
</comment>
<dbReference type="CDD" id="cd10940">
    <property type="entry name" value="CE4_PuuE_HpPgdA_like_1"/>
    <property type="match status" value="1"/>
</dbReference>
<dbReference type="InterPro" id="IPR002509">
    <property type="entry name" value="NODB_dom"/>
</dbReference>
<dbReference type="OrthoDB" id="9763050at2"/>
<evidence type="ECO:0000313" key="4">
    <source>
        <dbReference type="EMBL" id="TWT36364.1"/>
    </source>
</evidence>
<dbReference type="GO" id="GO:0016020">
    <property type="term" value="C:membrane"/>
    <property type="evidence" value="ECO:0007669"/>
    <property type="project" value="TreeGrafter"/>
</dbReference>
<dbReference type="SUPFAM" id="SSF88713">
    <property type="entry name" value="Glycoside hydrolase/deacetylase"/>
    <property type="match status" value="1"/>
</dbReference>
<dbReference type="PROSITE" id="PS51677">
    <property type="entry name" value="NODB"/>
    <property type="match status" value="1"/>
</dbReference>
<evidence type="ECO:0000256" key="2">
    <source>
        <dbReference type="ARBA" id="ARBA00022801"/>
    </source>
</evidence>
<accession>A0A5C5VCL6</accession>
<protein>
    <submittedName>
        <fullName evidence="4">Polysaccharide deacetylase</fullName>
    </submittedName>
</protein>
<gene>
    <name evidence="4" type="ORF">KOR34_12690</name>
</gene>
<dbReference type="Pfam" id="PF01522">
    <property type="entry name" value="Polysacc_deac_1"/>
    <property type="match status" value="1"/>
</dbReference>
<dbReference type="Proteomes" id="UP000316714">
    <property type="component" value="Unassembled WGS sequence"/>
</dbReference>
<keyword evidence="2" id="KW-0378">Hydrolase</keyword>
<evidence type="ECO:0000313" key="5">
    <source>
        <dbReference type="Proteomes" id="UP000316714"/>
    </source>
</evidence>
<keyword evidence="1" id="KW-0479">Metal-binding</keyword>
<evidence type="ECO:0000256" key="1">
    <source>
        <dbReference type="ARBA" id="ARBA00022723"/>
    </source>
</evidence>
<dbReference type="GO" id="GO:0046872">
    <property type="term" value="F:metal ion binding"/>
    <property type="evidence" value="ECO:0007669"/>
    <property type="project" value="UniProtKB-KW"/>
</dbReference>
<dbReference type="PANTHER" id="PTHR10587">
    <property type="entry name" value="GLYCOSYL TRANSFERASE-RELATED"/>
    <property type="match status" value="1"/>
</dbReference>
<dbReference type="GO" id="GO:0005975">
    <property type="term" value="P:carbohydrate metabolic process"/>
    <property type="evidence" value="ECO:0007669"/>
    <property type="project" value="InterPro"/>
</dbReference>
<dbReference type="AlphaFoldDB" id="A0A5C5VCL6"/>
<dbReference type="Gene3D" id="3.20.20.370">
    <property type="entry name" value="Glycoside hydrolase/deacetylase"/>
    <property type="match status" value="1"/>
</dbReference>
<feature type="domain" description="NodB homology" evidence="3">
    <location>
        <begin position="14"/>
        <end position="247"/>
    </location>
</feature>
<name>A0A5C5VCL6_9BACT</name>
<dbReference type="PANTHER" id="PTHR10587:SF133">
    <property type="entry name" value="CHITIN DEACETYLASE 1-RELATED"/>
    <property type="match status" value="1"/>
</dbReference>
<dbReference type="InterPro" id="IPR011330">
    <property type="entry name" value="Glyco_hydro/deAcase_b/a-brl"/>
</dbReference>
<organism evidence="4 5">
    <name type="scientific">Posidoniimonas corsicana</name>
    <dbReference type="NCBI Taxonomy" id="1938618"/>
    <lineage>
        <taxon>Bacteria</taxon>
        <taxon>Pseudomonadati</taxon>
        <taxon>Planctomycetota</taxon>
        <taxon>Planctomycetia</taxon>
        <taxon>Pirellulales</taxon>
        <taxon>Lacipirellulaceae</taxon>
        <taxon>Posidoniimonas</taxon>
    </lineage>
</organism>
<reference evidence="4 5" key="1">
    <citation type="submission" date="2019-02" db="EMBL/GenBank/DDBJ databases">
        <title>Deep-cultivation of Planctomycetes and their phenomic and genomic characterization uncovers novel biology.</title>
        <authorList>
            <person name="Wiegand S."/>
            <person name="Jogler M."/>
            <person name="Boedeker C."/>
            <person name="Pinto D."/>
            <person name="Vollmers J."/>
            <person name="Rivas-Marin E."/>
            <person name="Kohn T."/>
            <person name="Peeters S.H."/>
            <person name="Heuer A."/>
            <person name="Rast P."/>
            <person name="Oberbeckmann S."/>
            <person name="Bunk B."/>
            <person name="Jeske O."/>
            <person name="Meyerdierks A."/>
            <person name="Storesund J.E."/>
            <person name="Kallscheuer N."/>
            <person name="Luecker S."/>
            <person name="Lage O.M."/>
            <person name="Pohl T."/>
            <person name="Merkel B.J."/>
            <person name="Hornburger P."/>
            <person name="Mueller R.-W."/>
            <person name="Bruemmer F."/>
            <person name="Labrenz M."/>
            <person name="Spormann A.M."/>
            <person name="Op Den Camp H."/>
            <person name="Overmann J."/>
            <person name="Amann R."/>
            <person name="Jetten M.S.M."/>
            <person name="Mascher T."/>
            <person name="Medema M.H."/>
            <person name="Devos D.P."/>
            <person name="Kaster A.-K."/>
            <person name="Ovreas L."/>
            <person name="Rohde M."/>
            <person name="Galperin M.Y."/>
            <person name="Jogler C."/>
        </authorList>
    </citation>
    <scope>NUCLEOTIDE SEQUENCE [LARGE SCALE GENOMIC DNA]</scope>
    <source>
        <strain evidence="4 5">KOR34</strain>
    </source>
</reference>
<sequence>MRKPLASLSLDLDNKWAYLRTLGPGNWEHYPCYLDVVAPRVVAALERFDLRMTVFVVGKDLESESGRDAVCQLAEAGCEIGNHTYNHYPWLQTLPRAEQRREILDAHDAIRLLTGAPPRGFRGPGFSNSAQLLGLLTELDYAYDSSSLPAATAPLARMYCAANSLWSSGPRGQMFGSWTDAFRPLRPHRIDTPYGGITELPVTTMPLLRTPIHMTYLAHLAQYSRGAAAAYLQTAARLCKVRGVAPSLLLHPLDFMGAEDDPELTFLPGMRLPGEAKWALLVEMLERFAEHFELNTVAAHAGLTVPPLGREDTIAAVSGAGDGG</sequence>